<dbReference type="InterPro" id="IPR013320">
    <property type="entry name" value="ConA-like_dom_sf"/>
</dbReference>
<dbReference type="Pfam" id="PF00622">
    <property type="entry name" value="SPRY"/>
    <property type="match status" value="1"/>
</dbReference>
<sequence>VEVGNKTDWTIGVVKESINRKREITTSPENGFWVVTLCNGDEYKACTSPTCLTLKNKPERIGVQLDYYGREVSFFNSTDMSHIYTFTDTFTEKLFPFFSPCLNEDGTNPGAMKICPVKVSVTVNKM</sequence>
<dbReference type="Gene3D" id="2.60.120.920">
    <property type="match status" value="1"/>
</dbReference>
<gene>
    <name evidence="2" type="ORF">Z043_126326</name>
</gene>
<dbReference type="AlphaFoldDB" id="A0A0P7W541"/>
<dbReference type="PRINTS" id="PR01407">
    <property type="entry name" value="BUTYPHLNCDUF"/>
</dbReference>
<dbReference type="PANTHER" id="PTHR24103">
    <property type="entry name" value="E3 UBIQUITIN-PROTEIN LIGASE TRIM"/>
    <property type="match status" value="1"/>
</dbReference>
<dbReference type="Proteomes" id="UP000034805">
    <property type="component" value="Unassembled WGS sequence"/>
</dbReference>
<reference evidence="2 3" key="1">
    <citation type="submission" date="2015-08" db="EMBL/GenBank/DDBJ databases">
        <title>The genome of the Asian arowana (Scleropages formosus).</title>
        <authorList>
            <person name="Tan M.H."/>
            <person name="Gan H.M."/>
            <person name="Croft L.J."/>
            <person name="Austin C.M."/>
        </authorList>
    </citation>
    <scope>NUCLEOTIDE SEQUENCE [LARGE SCALE GENOMIC DNA]</scope>
    <source>
        <strain evidence="2">Aro1</strain>
    </source>
</reference>
<evidence type="ECO:0000313" key="2">
    <source>
        <dbReference type="EMBL" id="KPP56123.1"/>
    </source>
</evidence>
<dbReference type="InterPro" id="IPR043136">
    <property type="entry name" value="B30.2/SPRY_sf"/>
</dbReference>
<feature type="domain" description="B30.2/SPRY" evidence="1">
    <location>
        <begin position="1"/>
        <end position="114"/>
    </location>
</feature>
<evidence type="ECO:0000313" key="3">
    <source>
        <dbReference type="Proteomes" id="UP000034805"/>
    </source>
</evidence>
<dbReference type="SMART" id="SM00449">
    <property type="entry name" value="SPRY"/>
    <property type="match status" value="1"/>
</dbReference>
<comment type="caution">
    <text evidence="2">The sequence shown here is derived from an EMBL/GenBank/DDBJ whole genome shotgun (WGS) entry which is preliminary data.</text>
</comment>
<evidence type="ECO:0000259" key="1">
    <source>
        <dbReference type="PROSITE" id="PS50188"/>
    </source>
</evidence>
<organism evidence="2 3">
    <name type="scientific">Scleropages formosus</name>
    <name type="common">Asian bonytongue</name>
    <name type="synonym">Osteoglossum formosum</name>
    <dbReference type="NCBI Taxonomy" id="113540"/>
    <lineage>
        <taxon>Eukaryota</taxon>
        <taxon>Metazoa</taxon>
        <taxon>Chordata</taxon>
        <taxon>Craniata</taxon>
        <taxon>Vertebrata</taxon>
        <taxon>Euteleostomi</taxon>
        <taxon>Actinopterygii</taxon>
        <taxon>Neopterygii</taxon>
        <taxon>Teleostei</taxon>
        <taxon>Osteoglossocephala</taxon>
        <taxon>Osteoglossomorpha</taxon>
        <taxon>Osteoglossiformes</taxon>
        <taxon>Osteoglossidae</taxon>
        <taxon>Scleropages</taxon>
    </lineage>
</organism>
<dbReference type="SUPFAM" id="SSF49899">
    <property type="entry name" value="Concanavalin A-like lectins/glucanases"/>
    <property type="match status" value="1"/>
</dbReference>
<proteinExistence type="predicted"/>
<dbReference type="InterPro" id="IPR001870">
    <property type="entry name" value="B30.2/SPRY"/>
</dbReference>
<feature type="non-terminal residue" evidence="2">
    <location>
        <position position="1"/>
    </location>
</feature>
<dbReference type="InterPro" id="IPR003877">
    <property type="entry name" value="SPRY_dom"/>
</dbReference>
<dbReference type="CDD" id="cd13733">
    <property type="entry name" value="SPRY_PRY_C-I_1"/>
    <property type="match status" value="1"/>
</dbReference>
<dbReference type="EMBL" id="JARO02028221">
    <property type="protein sequence ID" value="KPP56123.1"/>
    <property type="molecule type" value="Genomic_DNA"/>
</dbReference>
<dbReference type="InterPro" id="IPR003879">
    <property type="entry name" value="Butyrophylin_SPRY"/>
</dbReference>
<protein>
    <recommendedName>
        <fullName evidence="1">B30.2/SPRY domain-containing protein</fullName>
    </recommendedName>
</protein>
<dbReference type="InterPro" id="IPR050143">
    <property type="entry name" value="TRIM/RBCC"/>
</dbReference>
<accession>A0A0P7W541</accession>
<dbReference type="PROSITE" id="PS50188">
    <property type="entry name" value="B302_SPRY"/>
    <property type="match status" value="1"/>
</dbReference>
<name>A0A0P7W541_SCLFO</name>